<gene>
    <name evidence="4" type="ORF">KEU06_27690</name>
</gene>
<dbReference type="Gene3D" id="1.10.443.10">
    <property type="entry name" value="Intergrase catalytic core"/>
    <property type="match status" value="1"/>
</dbReference>
<keyword evidence="2" id="KW-0233">DNA recombination</keyword>
<dbReference type="GO" id="GO:0003677">
    <property type="term" value="F:DNA binding"/>
    <property type="evidence" value="ECO:0007669"/>
    <property type="project" value="InterPro"/>
</dbReference>
<evidence type="ECO:0000256" key="1">
    <source>
        <dbReference type="ARBA" id="ARBA00022908"/>
    </source>
</evidence>
<dbReference type="PANTHER" id="PTHR30349:SF64">
    <property type="entry name" value="PROPHAGE INTEGRASE INTD-RELATED"/>
    <property type="match status" value="1"/>
</dbReference>
<dbReference type="PANTHER" id="PTHR30349">
    <property type="entry name" value="PHAGE INTEGRASE-RELATED"/>
    <property type="match status" value="1"/>
</dbReference>
<dbReference type="PROSITE" id="PS51898">
    <property type="entry name" value="TYR_RECOMBINASE"/>
    <property type="match status" value="1"/>
</dbReference>
<feature type="domain" description="Tyr recombinase" evidence="3">
    <location>
        <begin position="4"/>
        <end position="188"/>
    </location>
</feature>
<protein>
    <submittedName>
        <fullName evidence="4">Site-specific integrase</fullName>
    </submittedName>
</protein>
<dbReference type="EMBL" id="JAGWCR010000024">
    <property type="protein sequence ID" value="MBS3652378.1"/>
    <property type="molecule type" value="Genomic_DNA"/>
</dbReference>
<evidence type="ECO:0000256" key="2">
    <source>
        <dbReference type="ARBA" id="ARBA00023172"/>
    </source>
</evidence>
<dbReference type="SUPFAM" id="SSF56349">
    <property type="entry name" value="DNA breaking-rejoining enzymes"/>
    <property type="match status" value="1"/>
</dbReference>
<accession>A0A942E3D0</accession>
<sequence>MRGQPAKILLPAELRLLLAFVARGRRPMRNRAIVLLSSRAGLRASEIAALDWSMVVTARRAIADLLELPGWAAKRGSGRRLPIHPELRAALAQLAAAKRMGPVIVSERGNRMSAKVIVNLFARWYRGCGLDGCSSHSGRRTFITRAARLVHKAGGSLRDVQQLAGHRSLRTTQGYIEGDAEAQRRLVRLL</sequence>
<dbReference type="CDD" id="cd00397">
    <property type="entry name" value="DNA_BRE_C"/>
    <property type="match status" value="1"/>
</dbReference>
<evidence type="ECO:0000313" key="4">
    <source>
        <dbReference type="EMBL" id="MBS3652378.1"/>
    </source>
</evidence>
<evidence type="ECO:0000313" key="5">
    <source>
        <dbReference type="Proteomes" id="UP000680348"/>
    </source>
</evidence>
<dbReference type="GO" id="GO:0006310">
    <property type="term" value="P:DNA recombination"/>
    <property type="evidence" value="ECO:0007669"/>
    <property type="project" value="UniProtKB-KW"/>
</dbReference>
<proteinExistence type="predicted"/>
<keyword evidence="5" id="KW-1185">Reference proteome</keyword>
<comment type="caution">
    <text evidence="4">The sequence shown here is derived from an EMBL/GenBank/DDBJ whole genome shotgun (WGS) entry which is preliminary data.</text>
</comment>
<dbReference type="InterPro" id="IPR002104">
    <property type="entry name" value="Integrase_catalytic"/>
</dbReference>
<dbReference type="Pfam" id="PF00589">
    <property type="entry name" value="Phage_integrase"/>
    <property type="match status" value="1"/>
</dbReference>
<evidence type="ECO:0000259" key="3">
    <source>
        <dbReference type="PROSITE" id="PS51898"/>
    </source>
</evidence>
<keyword evidence="1" id="KW-0229">DNA integration</keyword>
<name>A0A942E3D0_9HYPH</name>
<reference evidence="4" key="1">
    <citation type="submission" date="2021-04" db="EMBL/GenBank/DDBJ databases">
        <title>Pseudaminobacter soli sp. nov., isolated from paddy soil contaminated by heavy metals.</title>
        <authorList>
            <person name="Zhang K."/>
        </authorList>
    </citation>
    <scope>NUCLEOTIDE SEQUENCE</scope>
    <source>
        <strain evidence="4">19-2017</strain>
    </source>
</reference>
<dbReference type="GO" id="GO:0015074">
    <property type="term" value="P:DNA integration"/>
    <property type="evidence" value="ECO:0007669"/>
    <property type="project" value="UniProtKB-KW"/>
</dbReference>
<dbReference type="AlphaFoldDB" id="A0A942E3D0"/>
<dbReference type="InterPro" id="IPR011010">
    <property type="entry name" value="DNA_brk_join_enz"/>
</dbReference>
<dbReference type="InterPro" id="IPR013762">
    <property type="entry name" value="Integrase-like_cat_sf"/>
</dbReference>
<organism evidence="4 5">
    <name type="scientific">Pseudaminobacter soli</name>
    <name type="common">ex Zhang et al. 2022</name>
    <dbReference type="NCBI Taxonomy" id="2831468"/>
    <lineage>
        <taxon>Bacteria</taxon>
        <taxon>Pseudomonadati</taxon>
        <taxon>Pseudomonadota</taxon>
        <taxon>Alphaproteobacteria</taxon>
        <taxon>Hyphomicrobiales</taxon>
        <taxon>Phyllobacteriaceae</taxon>
        <taxon>Pseudaminobacter</taxon>
    </lineage>
</organism>
<dbReference type="InterPro" id="IPR050090">
    <property type="entry name" value="Tyrosine_recombinase_XerCD"/>
</dbReference>
<dbReference type="Proteomes" id="UP000680348">
    <property type="component" value="Unassembled WGS sequence"/>
</dbReference>